<dbReference type="Proteomes" id="UP001174909">
    <property type="component" value="Unassembled WGS sequence"/>
</dbReference>
<feature type="non-terminal residue" evidence="3">
    <location>
        <position position="125"/>
    </location>
</feature>
<reference evidence="3" key="1">
    <citation type="submission" date="2023-03" db="EMBL/GenBank/DDBJ databases">
        <authorList>
            <person name="Steffen K."/>
            <person name="Cardenas P."/>
        </authorList>
    </citation>
    <scope>NUCLEOTIDE SEQUENCE</scope>
</reference>
<name>A0AA35SBE8_GEOBA</name>
<evidence type="ECO:0000313" key="3">
    <source>
        <dbReference type="EMBL" id="CAI8025461.1"/>
    </source>
</evidence>
<sequence>MAPIALVSVVLLVYSTAVCVYEENDLVVLTTASRLREEIRSELNQAGDFLLTKISQFFIPGYTPSHPASSCKEILQLAPQSPSALYWISGTDNKPCQMYCDMERSCNGVAGGWMRVASINMNDTN</sequence>
<keyword evidence="2" id="KW-0732">Signal</keyword>
<evidence type="ECO:0000313" key="4">
    <source>
        <dbReference type="Proteomes" id="UP001174909"/>
    </source>
</evidence>
<organism evidence="3 4">
    <name type="scientific">Geodia barretti</name>
    <name type="common">Barrett's horny sponge</name>
    <dbReference type="NCBI Taxonomy" id="519541"/>
    <lineage>
        <taxon>Eukaryota</taxon>
        <taxon>Metazoa</taxon>
        <taxon>Porifera</taxon>
        <taxon>Demospongiae</taxon>
        <taxon>Heteroscleromorpha</taxon>
        <taxon>Tetractinellida</taxon>
        <taxon>Astrophorina</taxon>
        <taxon>Geodiidae</taxon>
        <taxon>Geodia</taxon>
    </lineage>
</organism>
<comment type="caution">
    <text evidence="3">The sequence shown here is derived from an EMBL/GenBank/DDBJ whole genome shotgun (WGS) entry which is preliminary data.</text>
</comment>
<keyword evidence="1" id="KW-1015">Disulfide bond</keyword>
<dbReference type="NCBIfam" id="NF040941">
    <property type="entry name" value="GGGWT_bact"/>
    <property type="match status" value="1"/>
</dbReference>
<keyword evidence="4" id="KW-1185">Reference proteome</keyword>
<proteinExistence type="predicted"/>
<dbReference type="GO" id="GO:0005615">
    <property type="term" value="C:extracellular space"/>
    <property type="evidence" value="ECO:0007669"/>
    <property type="project" value="TreeGrafter"/>
</dbReference>
<dbReference type="EMBL" id="CASHTH010002152">
    <property type="protein sequence ID" value="CAI8025461.1"/>
    <property type="molecule type" value="Genomic_DNA"/>
</dbReference>
<dbReference type="PANTHER" id="PTHR16146">
    <property type="entry name" value="INTELECTIN"/>
    <property type="match status" value="1"/>
</dbReference>
<gene>
    <name evidence="3" type="ORF">GBAR_LOCUS14712</name>
</gene>
<feature type="signal peptide" evidence="2">
    <location>
        <begin position="1"/>
        <end position="17"/>
    </location>
</feature>
<evidence type="ECO:0000256" key="1">
    <source>
        <dbReference type="ARBA" id="ARBA00023157"/>
    </source>
</evidence>
<dbReference type="Gene3D" id="2.60.120.1000">
    <property type="match status" value="1"/>
</dbReference>
<protein>
    <submittedName>
        <fullName evidence="3">Uncharacterized protein</fullName>
    </submittedName>
</protein>
<dbReference type="AlphaFoldDB" id="A0AA35SBE8"/>
<feature type="chain" id="PRO_5041410375" evidence="2">
    <location>
        <begin position="18"/>
        <end position="125"/>
    </location>
</feature>
<accession>A0AA35SBE8</accession>
<dbReference type="SUPFAM" id="SSF56496">
    <property type="entry name" value="Fibrinogen C-terminal domain-like"/>
    <property type="match status" value="1"/>
</dbReference>
<dbReference type="InterPro" id="IPR036056">
    <property type="entry name" value="Fibrinogen-like_C"/>
</dbReference>
<dbReference type="PANTHER" id="PTHR16146:SF46">
    <property type="entry name" value="INTELECTIN-1A-RELATED"/>
    <property type="match status" value="1"/>
</dbReference>
<evidence type="ECO:0000256" key="2">
    <source>
        <dbReference type="SAM" id="SignalP"/>
    </source>
</evidence>
<dbReference type="GO" id="GO:0070492">
    <property type="term" value="F:oligosaccharide binding"/>
    <property type="evidence" value="ECO:0007669"/>
    <property type="project" value="TreeGrafter"/>
</dbReference>